<dbReference type="Pfam" id="PF00232">
    <property type="entry name" value="Glyco_hydro_1"/>
    <property type="match status" value="3"/>
</dbReference>
<evidence type="ECO:0000256" key="3">
    <source>
        <dbReference type="ARBA" id="ARBA00023295"/>
    </source>
</evidence>
<evidence type="ECO:0000256" key="1">
    <source>
        <dbReference type="ARBA" id="ARBA00010838"/>
    </source>
</evidence>
<comment type="caution">
    <text evidence="5">The sequence shown here is derived from an EMBL/GenBank/DDBJ whole genome shotgun (WGS) entry which is preliminary data.</text>
</comment>
<keyword evidence="2" id="KW-0378">Hydrolase</keyword>
<reference evidence="5 6" key="1">
    <citation type="journal article" date="2024" name="Plant Biotechnol. J.">
        <title>Dendrobium thyrsiflorum genome and its molecular insights into genes involved in important horticultural traits.</title>
        <authorList>
            <person name="Chen B."/>
            <person name="Wang J.Y."/>
            <person name="Zheng P.J."/>
            <person name="Li K.L."/>
            <person name="Liang Y.M."/>
            <person name="Chen X.F."/>
            <person name="Zhang C."/>
            <person name="Zhao X."/>
            <person name="He X."/>
            <person name="Zhang G.Q."/>
            <person name="Liu Z.J."/>
            <person name="Xu Q."/>
        </authorList>
    </citation>
    <scope>NUCLEOTIDE SEQUENCE [LARGE SCALE GENOMIC DNA]</scope>
    <source>
        <strain evidence="5">GZMU011</strain>
    </source>
</reference>
<evidence type="ECO:0000256" key="2">
    <source>
        <dbReference type="ARBA" id="ARBA00022801"/>
    </source>
</evidence>
<keyword evidence="3" id="KW-0326">Glycosidase</keyword>
<dbReference type="InterPro" id="IPR017853">
    <property type="entry name" value="GH"/>
</dbReference>
<dbReference type="AlphaFoldDB" id="A0ABD0UCP5"/>
<dbReference type="Gene3D" id="3.20.20.80">
    <property type="entry name" value="Glycosidases"/>
    <property type="match status" value="3"/>
</dbReference>
<accession>A0ABD0UCP5</accession>
<evidence type="ECO:0000256" key="4">
    <source>
        <dbReference type="RuleBase" id="RU003690"/>
    </source>
</evidence>
<sequence>MKEEEGQAFGTPSHINSQKKSLTEAMEMRMYNCLRNWEWMPTDSPFLGEEYCQPFFRLKKNYKLNHNNWYFKCNFQRAEAKNRALRYNIPLGSARSIGCRILSEDFKNYADVCFREFGDRVKYWITVNEALQFTTRGFGVGKLAPGHCTDGLEIEGIGKLNCPFGDYPFSMRALVRDRLPVFTHEEKKKLKNSYDFIGLNYYTSRFVRNRAVPTNFRPTSYQDDSCVDITVVDNDGYPIDHAEQLHLHDVLSDTHRSEYLALHLHELKEAIRMGVDARGYFTWSLIDNFEWSDGYTSRLGLHFIDYYGSHKLHPDENEEKDPSPPHLCRIPKQSVTWFKKFLQEIS</sequence>
<dbReference type="PANTHER" id="PTHR10353">
    <property type="entry name" value="GLYCOSYL HYDROLASE"/>
    <property type="match status" value="1"/>
</dbReference>
<keyword evidence="6" id="KW-1185">Reference proteome</keyword>
<dbReference type="SUPFAM" id="SSF51445">
    <property type="entry name" value="(Trans)glycosidases"/>
    <property type="match status" value="1"/>
</dbReference>
<evidence type="ECO:0008006" key="7">
    <source>
        <dbReference type="Google" id="ProtNLM"/>
    </source>
</evidence>
<dbReference type="Proteomes" id="UP001552299">
    <property type="component" value="Unassembled WGS sequence"/>
</dbReference>
<gene>
    <name evidence="5" type="ORF">M5K25_022610</name>
</gene>
<comment type="similarity">
    <text evidence="1 4">Belongs to the glycosyl hydrolase 1 family.</text>
</comment>
<evidence type="ECO:0000313" key="6">
    <source>
        <dbReference type="Proteomes" id="UP001552299"/>
    </source>
</evidence>
<organism evidence="5 6">
    <name type="scientific">Dendrobium thyrsiflorum</name>
    <name type="common">Pinecone-like raceme dendrobium</name>
    <name type="synonym">Orchid</name>
    <dbReference type="NCBI Taxonomy" id="117978"/>
    <lineage>
        <taxon>Eukaryota</taxon>
        <taxon>Viridiplantae</taxon>
        <taxon>Streptophyta</taxon>
        <taxon>Embryophyta</taxon>
        <taxon>Tracheophyta</taxon>
        <taxon>Spermatophyta</taxon>
        <taxon>Magnoliopsida</taxon>
        <taxon>Liliopsida</taxon>
        <taxon>Asparagales</taxon>
        <taxon>Orchidaceae</taxon>
        <taxon>Epidendroideae</taxon>
        <taxon>Malaxideae</taxon>
        <taxon>Dendrobiinae</taxon>
        <taxon>Dendrobium</taxon>
    </lineage>
</organism>
<dbReference type="PRINTS" id="PR00131">
    <property type="entry name" value="GLHYDRLASE1"/>
</dbReference>
<dbReference type="PANTHER" id="PTHR10353:SF137">
    <property type="entry name" value="MYROSINASE 3-RELATED"/>
    <property type="match status" value="1"/>
</dbReference>
<protein>
    <recommendedName>
        <fullName evidence="7">Beta-glucosidase</fullName>
    </recommendedName>
</protein>
<name>A0ABD0UCP5_DENTH</name>
<dbReference type="GO" id="GO:0008422">
    <property type="term" value="F:beta-glucosidase activity"/>
    <property type="evidence" value="ECO:0007669"/>
    <property type="project" value="UniProtKB-ARBA"/>
</dbReference>
<dbReference type="InterPro" id="IPR001360">
    <property type="entry name" value="Glyco_hydro_1"/>
</dbReference>
<dbReference type="EMBL" id="JANQDX010000017">
    <property type="protein sequence ID" value="KAL0908137.1"/>
    <property type="molecule type" value="Genomic_DNA"/>
</dbReference>
<proteinExistence type="inferred from homology"/>
<evidence type="ECO:0000313" key="5">
    <source>
        <dbReference type="EMBL" id="KAL0908137.1"/>
    </source>
</evidence>